<evidence type="ECO:0000256" key="2">
    <source>
        <dbReference type="ARBA" id="ARBA00022692"/>
    </source>
</evidence>
<feature type="transmembrane region" description="Helical" evidence="6">
    <location>
        <begin position="111"/>
        <end position="128"/>
    </location>
</feature>
<evidence type="ECO:0000256" key="4">
    <source>
        <dbReference type="ARBA" id="ARBA00022989"/>
    </source>
</evidence>
<dbReference type="Proteomes" id="UP000295281">
    <property type="component" value="Unassembled WGS sequence"/>
</dbReference>
<organism evidence="7 8">
    <name type="scientific">Actinorugispora endophytica</name>
    <dbReference type="NCBI Taxonomy" id="1605990"/>
    <lineage>
        <taxon>Bacteria</taxon>
        <taxon>Bacillati</taxon>
        <taxon>Actinomycetota</taxon>
        <taxon>Actinomycetes</taxon>
        <taxon>Streptosporangiales</taxon>
        <taxon>Nocardiopsidaceae</taxon>
        <taxon>Actinorugispora</taxon>
    </lineage>
</organism>
<feature type="transmembrane region" description="Helical" evidence="6">
    <location>
        <begin position="399"/>
        <end position="424"/>
    </location>
</feature>
<keyword evidence="3" id="KW-0133">Cell shape</keyword>
<comment type="subcellular location">
    <subcellularLocation>
        <location evidence="1">Membrane</location>
        <topology evidence="1">Multi-pass membrane protein</topology>
    </subcellularLocation>
</comment>
<evidence type="ECO:0000256" key="6">
    <source>
        <dbReference type="SAM" id="Phobius"/>
    </source>
</evidence>
<feature type="transmembrane region" description="Helical" evidence="6">
    <location>
        <begin position="436"/>
        <end position="455"/>
    </location>
</feature>
<feature type="transmembrane region" description="Helical" evidence="6">
    <location>
        <begin position="227"/>
        <end position="260"/>
    </location>
</feature>
<evidence type="ECO:0000256" key="1">
    <source>
        <dbReference type="ARBA" id="ARBA00004141"/>
    </source>
</evidence>
<accession>A0A4R6UXX3</accession>
<dbReference type="AlphaFoldDB" id="A0A4R6UXX3"/>
<keyword evidence="5 6" id="KW-0472">Membrane</keyword>
<dbReference type="GO" id="GO:0032153">
    <property type="term" value="C:cell division site"/>
    <property type="evidence" value="ECO:0007669"/>
    <property type="project" value="TreeGrafter"/>
</dbReference>
<evidence type="ECO:0000256" key="3">
    <source>
        <dbReference type="ARBA" id="ARBA00022960"/>
    </source>
</evidence>
<gene>
    <name evidence="7" type="ORF">EV190_107150</name>
</gene>
<dbReference type="InterPro" id="IPR001182">
    <property type="entry name" value="FtsW/RodA"/>
</dbReference>
<feature type="transmembrane region" description="Helical" evidence="6">
    <location>
        <begin position="140"/>
        <end position="161"/>
    </location>
</feature>
<dbReference type="GO" id="GO:0015648">
    <property type="term" value="F:lipid-linked peptidoglycan transporter activity"/>
    <property type="evidence" value="ECO:0007669"/>
    <property type="project" value="TreeGrafter"/>
</dbReference>
<dbReference type="GO" id="GO:0051301">
    <property type="term" value="P:cell division"/>
    <property type="evidence" value="ECO:0007669"/>
    <property type="project" value="InterPro"/>
</dbReference>
<dbReference type="GO" id="GO:0005886">
    <property type="term" value="C:plasma membrane"/>
    <property type="evidence" value="ECO:0007669"/>
    <property type="project" value="TreeGrafter"/>
</dbReference>
<comment type="caution">
    <text evidence="7">The sequence shown here is derived from an EMBL/GenBank/DDBJ whole genome shotgun (WGS) entry which is preliminary data.</text>
</comment>
<keyword evidence="2 6" id="KW-0812">Transmembrane</keyword>
<sequence>MSEALSTALPPVKRRNAELIMLLLAIAITLFAMIEAGLTRNDEMPAQLFLFGGLFGGLALLAHVFIRFFAPYADPLLLPLATLLNGLGIAMLWRLFEATGDTTNGSAQDQLILTAASMVGFAGIVFFLKEPRVLQRYPYIMALGAVILLLLPLIPGLGMTINGARQWVNLGVTSLQPSEFAKIALVTFLAGYMVTKRDVLSLVSKPVKIGPIKVLELPRMRDMAPMAVMWGFCIIVLVILMNDLGTSLLLFSTFLAMIYVATQRSSWIILGLSAFFGACTLLYPFVPHFRTRVVTWLDAFSPEVFCTDEIIANSTDAFCVTAGQNSQQLVQGLFALGEGGILGAGLGGGKPGHVPEVQNDFIFTAFGEELGLTGVMVMLMALALLAQRGMRIALASRELFIKMFASGISFLIAFQSFVVIGGVTRVIPMTGATIPFVAKGGSALLSSWIMLALLVRMSNNARKPAPVAIQDEGATQVITR</sequence>
<keyword evidence="4 6" id="KW-1133">Transmembrane helix</keyword>
<feature type="transmembrane region" description="Helical" evidence="6">
    <location>
        <begin position="76"/>
        <end position="96"/>
    </location>
</feature>
<protein>
    <submittedName>
        <fullName evidence="7">Cell elongation-specific peptidoglycan biosynthesis regulator RodA</fullName>
    </submittedName>
</protein>
<name>A0A4R6UXX3_9ACTN</name>
<feature type="transmembrane region" description="Helical" evidence="6">
    <location>
        <begin position="267"/>
        <end position="286"/>
    </location>
</feature>
<dbReference type="OrthoDB" id="9812661at2"/>
<dbReference type="EMBL" id="SNYN01000007">
    <property type="protein sequence ID" value="TDQ52317.1"/>
    <property type="molecule type" value="Genomic_DNA"/>
</dbReference>
<evidence type="ECO:0000313" key="8">
    <source>
        <dbReference type="Proteomes" id="UP000295281"/>
    </source>
</evidence>
<evidence type="ECO:0000256" key="5">
    <source>
        <dbReference type="ARBA" id="ARBA00023136"/>
    </source>
</evidence>
<dbReference type="PANTHER" id="PTHR30474">
    <property type="entry name" value="CELL CYCLE PROTEIN"/>
    <property type="match status" value="1"/>
</dbReference>
<feature type="transmembrane region" description="Helical" evidence="6">
    <location>
        <begin position="48"/>
        <end position="69"/>
    </location>
</feature>
<dbReference type="Pfam" id="PF01098">
    <property type="entry name" value="FTSW_RODA_SPOVE"/>
    <property type="match status" value="1"/>
</dbReference>
<evidence type="ECO:0000313" key="7">
    <source>
        <dbReference type="EMBL" id="TDQ52317.1"/>
    </source>
</evidence>
<dbReference type="GO" id="GO:0008360">
    <property type="term" value="P:regulation of cell shape"/>
    <property type="evidence" value="ECO:0007669"/>
    <property type="project" value="UniProtKB-KW"/>
</dbReference>
<proteinExistence type="predicted"/>
<reference evidence="7 8" key="1">
    <citation type="submission" date="2019-03" db="EMBL/GenBank/DDBJ databases">
        <title>Genomic Encyclopedia of Type Strains, Phase IV (KMG-IV): sequencing the most valuable type-strain genomes for metagenomic binning, comparative biology and taxonomic classification.</title>
        <authorList>
            <person name="Goeker M."/>
        </authorList>
    </citation>
    <scope>NUCLEOTIDE SEQUENCE [LARGE SCALE GENOMIC DNA]</scope>
    <source>
        <strain evidence="7 8">DSM 46770</strain>
    </source>
</reference>
<dbReference type="PANTHER" id="PTHR30474:SF3">
    <property type="entry name" value="PEPTIDOGLYCAN GLYCOSYLTRANSFERASE RODA"/>
    <property type="match status" value="1"/>
</dbReference>
<keyword evidence="8" id="KW-1185">Reference proteome</keyword>
<feature type="transmembrane region" description="Helical" evidence="6">
    <location>
        <begin position="370"/>
        <end position="387"/>
    </location>
</feature>
<feature type="transmembrane region" description="Helical" evidence="6">
    <location>
        <begin position="19"/>
        <end position="36"/>
    </location>
</feature>
<dbReference type="RefSeq" id="WP_133741654.1">
    <property type="nucleotide sequence ID" value="NZ_SNYN01000007.1"/>
</dbReference>